<accession>A0ABX7T4A4</accession>
<dbReference type="PROSITE" id="PS51257">
    <property type="entry name" value="PROKAR_LIPOPROTEIN"/>
    <property type="match status" value="1"/>
</dbReference>
<dbReference type="CDD" id="cd16018">
    <property type="entry name" value="Enpp"/>
    <property type="match status" value="1"/>
</dbReference>
<feature type="chain" id="PRO_5046405409" evidence="1">
    <location>
        <begin position="28"/>
        <end position="413"/>
    </location>
</feature>
<evidence type="ECO:0000256" key="1">
    <source>
        <dbReference type="SAM" id="SignalP"/>
    </source>
</evidence>
<dbReference type="EMBL" id="CP071794">
    <property type="protein sequence ID" value="QTD56410.1"/>
    <property type="molecule type" value="Genomic_DNA"/>
</dbReference>
<dbReference type="Proteomes" id="UP000663923">
    <property type="component" value="Chromosome"/>
</dbReference>
<organism evidence="2 3">
    <name type="scientific">Parasphingorhabdus cellanae</name>
    <dbReference type="NCBI Taxonomy" id="2806553"/>
    <lineage>
        <taxon>Bacteria</taxon>
        <taxon>Pseudomonadati</taxon>
        <taxon>Pseudomonadota</taxon>
        <taxon>Alphaproteobacteria</taxon>
        <taxon>Sphingomonadales</taxon>
        <taxon>Sphingomonadaceae</taxon>
        <taxon>Parasphingorhabdus</taxon>
    </lineage>
</organism>
<protein>
    <submittedName>
        <fullName evidence="2">Alkaline phosphatase family protein</fullName>
    </submittedName>
</protein>
<reference evidence="2 3" key="1">
    <citation type="submission" date="2021-03" db="EMBL/GenBank/DDBJ databases">
        <title>Complete genome of Parasphingorhabdus_sp.JHSY0214.</title>
        <authorList>
            <person name="Yoo J.H."/>
            <person name="Bae J.W."/>
        </authorList>
    </citation>
    <scope>NUCLEOTIDE SEQUENCE [LARGE SCALE GENOMIC DNA]</scope>
    <source>
        <strain evidence="2 3">JHSY0214</strain>
    </source>
</reference>
<feature type="signal peptide" evidence="1">
    <location>
        <begin position="1"/>
        <end position="27"/>
    </location>
</feature>
<evidence type="ECO:0000313" key="2">
    <source>
        <dbReference type="EMBL" id="QTD56410.1"/>
    </source>
</evidence>
<evidence type="ECO:0000313" key="3">
    <source>
        <dbReference type="Proteomes" id="UP000663923"/>
    </source>
</evidence>
<dbReference type="Gene3D" id="3.30.1360.180">
    <property type="match status" value="1"/>
</dbReference>
<keyword evidence="1" id="KW-0732">Signal</keyword>
<dbReference type="Gene3D" id="3.40.720.10">
    <property type="entry name" value="Alkaline Phosphatase, subunit A"/>
    <property type="match status" value="1"/>
</dbReference>
<name>A0ABX7T4A4_9SPHN</name>
<dbReference type="PANTHER" id="PTHR10151">
    <property type="entry name" value="ECTONUCLEOTIDE PYROPHOSPHATASE/PHOSPHODIESTERASE"/>
    <property type="match status" value="1"/>
</dbReference>
<dbReference type="InterPro" id="IPR017850">
    <property type="entry name" value="Alkaline_phosphatase_core_sf"/>
</dbReference>
<dbReference type="SUPFAM" id="SSF53649">
    <property type="entry name" value="Alkaline phosphatase-like"/>
    <property type="match status" value="1"/>
</dbReference>
<keyword evidence="3" id="KW-1185">Reference proteome</keyword>
<dbReference type="RefSeq" id="WP_207988231.1">
    <property type="nucleotide sequence ID" value="NZ_CP071794.1"/>
</dbReference>
<dbReference type="Pfam" id="PF01663">
    <property type="entry name" value="Phosphodiest"/>
    <property type="match status" value="1"/>
</dbReference>
<sequence>MIRILLQAIAACALLAGCAASQTAVVASDGAVPAQNAREPVTLLISIDGFRPDYLDRGITPHLSALATSGVVADMRSSFPTKTFPNHWTLVTGKRPDNHGIVGNSMEDVARPGEKFTMANKDPFWWNQAEPIWITAEKQGVRTATMFWPGSEVELDGTRPSDWWPFSQALSNDRRVNAVVDWMRRPAATRPQLVTLYFDSVDTAGHFFGPAPSEKLHAAISAVDKNIGTLIEQFAALDQPVNFVITSDHGMAETHPDRVIYLDTILPRDQYRLVVDGNYAGIEPLADDMTTISSAFLKPHENMECWKREDIPARFQYGKNPRVPSIICLPTTGWVVYQDKPEWMTGIGGGHGYDHLHPDMIAFFLASGPGFVGDIKIETFDNVDIYSLLAHLIGVKPNQSDGDLSSFEQALKP</sequence>
<gene>
    <name evidence="2" type="ORF">J4G78_02060</name>
</gene>
<proteinExistence type="predicted"/>
<dbReference type="PANTHER" id="PTHR10151:SF120">
    <property type="entry name" value="BIS(5'-ADENOSYL)-TRIPHOSPHATASE"/>
    <property type="match status" value="1"/>
</dbReference>
<dbReference type="InterPro" id="IPR002591">
    <property type="entry name" value="Phosphodiest/P_Trfase"/>
</dbReference>